<dbReference type="eggNOG" id="KOG3618">
    <property type="taxonomic scope" value="Eukaryota"/>
</dbReference>
<evidence type="ECO:0000313" key="3">
    <source>
        <dbReference type="EnsemblProtists" id="EKX45149"/>
    </source>
</evidence>
<dbReference type="RefSeq" id="XP_005832129.1">
    <property type="nucleotide sequence ID" value="XM_005832072.1"/>
</dbReference>
<dbReference type="HOGENOM" id="CLU_001072_6_5_1"/>
<feature type="non-terminal residue" evidence="2">
    <location>
        <position position="1"/>
    </location>
</feature>
<dbReference type="CDD" id="cd07302">
    <property type="entry name" value="CHD"/>
    <property type="match status" value="1"/>
</dbReference>
<feature type="non-terminal residue" evidence="2">
    <location>
        <position position="147"/>
    </location>
</feature>
<evidence type="ECO:0000313" key="2">
    <source>
        <dbReference type="EMBL" id="EKX45149.1"/>
    </source>
</evidence>
<dbReference type="OrthoDB" id="354346at2759"/>
<protein>
    <recommendedName>
        <fullName evidence="1">Guanylate cyclase domain-containing protein</fullName>
    </recommendedName>
</protein>
<accession>L1JAM1</accession>
<dbReference type="PaxDb" id="55529-EKX45149"/>
<evidence type="ECO:0000259" key="1">
    <source>
        <dbReference type="PROSITE" id="PS50125"/>
    </source>
</evidence>
<dbReference type="EnsemblProtists" id="EKX45149">
    <property type="protein sequence ID" value="EKX45149"/>
    <property type="gene ID" value="GUITHDRAFT_44001"/>
</dbReference>
<keyword evidence="4" id="KW-1185">Reference proteome</keyword>
<dbReference type="PANTHER" id="PTHR45655">
    <property type="entry name" value="GUANYLATE CYCLASE SOLUBLE SUBUNIT BETA-2"/>
    <property type="match status" value="1"/>
</dbReference>
<dbReference type="EMBL" id="JH993000">
    <property type="protein sequence ID" value="EKX45149.1"/>
    <property type="molecule type" value="Genomic_DNA"/>
</dbReference>
<organism evidence="2">
    <name type="scientific">Guillardia theta (strain CCMP2712)</name>
    <name type="common">Cryptophyte</name>
    <dbReference type="NCBI Taxonomy" id="905079"/>
    <lineage>
        <taxon>Eukaryota</taxon>
        <taxon>Cryptophyceae</taxon>
        <taxon>Pyrenomonadales</taxon>
        <taxon>Geminigeraceae</taxon>
        <taxon>Guillardia</taxon>
    </lineage>
</organism>
<dbReference type="InterPro" id="IPR029787">
    <property type="entry name" value="Nucleotide_cyclase"/>
</dbReference>
<dbReference type="Gene3D" id="3.30.70.1230">
    <property type="entry name" value="Nucleotide cyclase"/>
    <property type="match status" value="1"/>
</dbReference>
<name>L1JAM1_GUITC</name>
<evidence type="ECO:0000313" key="4">
    <source>
        <dbReference type="Proteomes" id="UP000011087"/>
    </source>
</evidence>
<gene>
    <name evidence="2" type="ORF">GUITHDRAFT_44001</name>
</gene>
<dbReference type="InterPro" id="IPR001054">
    <property type="entry name" value="A/G_cyclase"/>
</dbReference>
<dbReference type="Pfam" id="PF00211">
    <property type="entry name" value="Guanylate_cyc"/>
    <property type="match status" value="1"/>
</dbReference>
<dbReference type="STRING" id="905079.L1JAM1"/>
<proteinExistence type="predicted"/>
<dbReference type="PANTHER" id="PTHR45655:SF13">
    <property type="entry name" value="SOLUBLE GUANYLATE CYCLASE GCY-32-RELATED"/>
    <property type="match status" value="1"/>
</dbReference>
<reference evidence="3" key="3">
    <citation type="submission" date="2015-06" db="UniProtKB">
        <authorList>
            <consortium name="EnsemblProtists"/>
        </authorList>
    </citation>
    <scope>IDENTIFICATION</scope>
</reference>
<dbReference type="GO" id="GO:0008074">
    <property type="term" value="C:guanylate cyclase complex, soluble"/>
    <property type="evidence" value="ECO:0007669"/>
    <property type="project" value="TreeGrafter"/>
</dbReference>
<dbReference type="GeneID" id="17301942"/>
<reference evidence="2 4" key="1">
    <citation type="journal article" date="2012" name="Nature">
        <title>Algal genomes reveal evolutionary mosaicism and the fate of nucleomorphs.</title>
        <authorList>
            <consortium name="DOE Joint Genome Institute"/>
            <person name="Curtis B.A."/>
            <person name="Tanifuji G."/>
            <person name="Burki F."/>
            <person name="Gruber A."/>
            <person name="Irimia M."/>
            <person name="Maruyama S."/>
            <person name="Arias M.C."/>
            <person name="Ball S.G."/>
            <person name="Gile G.H."/>
            <person name="Hirakawa Y."/>
            <person name="Hopkins J.F."/>
            <person name="Kuo A."/>
            <person name="Rensing S.A."/>
            <person name="Schmutz J."/>
            <person name="Symeonidi A."/>
            <person name="Elias M."/>
            <person name="Eveleigh R.J."/>
            <person name="Herman E.K."/>
            <person name="Klute M.J."/>
            <person name="Nakayama T."/>
            <person name="Obornik M."/>
            <person name="Reyes-Prieto A."/>
            <person name="Armbrust E.V."/>
            <person name="Aves S.J."/>
            <person name="Beiko R.G."/>
            <person name="Coutinho P."/>
            <person name="Dacks J.B."/>
            <person name="Durnford D.G."/>
            <person name="Fast N.M."/>
            <person name="Green B.R."/>
            <person name="Grisdale C.J."/>
            <person name="Hempel F."/>
            <person name="Henrissat B."/>
            <person name="Hoppner M.P."/>
            <person name="Ishida K."/>
            <person name="Kim E."/>
            <person name="Koreny L."/>
            <person name="Kroth P.G."/>
            <person name="Liu Y."/>
            <person name="Malik S.B."/>
            <person name="Maier U.G."/>
            <person name="McRose D."/>
            <person name="Mock T."/>
            <person name="Neilson J.A."/>
            <person name="Onodera N.T."/>
            <person name="Poole A.M."/>
            <person name="Pritham E.J."/>
            <person name="Richards T.A."/>
            <person name="Rocap G."/>
            <person name="Roy S.W."/>
            <person name="Sarai C."/>
            <person name="Schaack S."/>
            <person name="Shirato S."/>
            <person name="Slamovits C.H."/>
            <person name="Spencer D.F."/>
            <person name="Suzuki S."/>
            <person name="Worden A.Z."/>
            <person name="Zauner S."/>
            <person name="Barry K."/>
            <person name="Bell C."/>
            <person name="Bharti A.K."/>
            <person name="Crow J.A."/>
            <person name="Grimwood J."/>
            <person name="Kramer R."/>
            <person name="Lindquist E."/>
            <person name="Lucas S."/>
            <person name="Salamov A."/>
            <person name="McFadden G.I."/>
            <person name="Lane C.E."/>
            <person name="Keeling P.J."/>
            <person name="Gray M.W."/>
            <person name="Grigoriev I.V."/>
            <person name="Archibald J.M."/>
        </authorList>
    </citation>
    <scope>NUCLEOTIDE SEQUENCE</scope>
    <source>
        <strain evidence="2 4">CCMP2712</strain>
    </source>
</reference>
<dbReference type="PROSITE" id="PS50125">
    <property type="entry name" value="GUANYLATE_CYCLASE_2"/>
    <property type="match status" value="1"/>
</dbReference>
<sequence length="147" mass="16495">VLQLDICNFTAMSQTMSALHVATMVHSIFSAFDSSVERLDLFKMDTIGDAYIVAAWLPETPDWHEDRNSKKICRKVLMLARDMITAMEEHRTLTGLEVNCRIGISVGKFACGLIGRVQSRFHVMGRAMGEVEHLEQKCVINGIHVSD</sequence>
<dbReference type="GO" id="GO:0019934">
    <property type="term" value="P:cGMP-mediated signaling"/>
    <property type="evidence" value="ECO:0007669"/>
    <property type="project" value="TreeGrafter"/>
</dbReference>
<reference evidence="4" key="2">
    <citation type="submission" date="2012-11" db="EMBL/GenBank/DDBJ databases">
        <authorList>
            <person name="Kuo A."/>
            <person name="Curtis B.A."/>
            <person name="Tanifuji G."/>
            <person name="Burki F."/>
            <person name="Gruber A."/>
            <person name="Irimia M."/>
            <person name="Maruyama S."/>
            <person name="Arias M.C."/>
            <person name="Ball S.G."/>
            <person name="Gile G.H."/>
            <person name="Hirakawa Y."/>
            <person name="Hopkins J.F."/>
            <person name="Rensing S.A."/>
            <person name="Schmutz J."/>
            <person name="Symeonidi A."/>
            <person name="Elias M."/>
            <person name="Eveleigh R.J."/>
            <person name="Herman E.K."/>
            <person name="Klute M.J."/>
            <person name="Nakayama T."/>
            <person name="Obornik M."/>
            <person name="Reyes-Prieto A."/>
            <person name="Armbrust E.V."/>
            <person name="Aves S.J."/>
            <person name="Beiko R.G."/>
            <person name="Coutinho P."/>
            <person name="Dacks J.B."/>
            <person name="Durnford D.G."/>
            <person name="Fast N.M."/>
            <person name="Green B.R."/>
            <person name="Grisdale C."/>
            <person name="Hempe F."/>
            <person name="Henrissat B."/>
            <person name="Hoppner M.P."/>
            <person name="Ishida K.-I."/>
            <person name="Kim E."/>
            <person name="Koreny L."/>
            <person name="Kroth P.G."/>
            <person name="Liu Y."/>
            <person name="Malik S.-B."/>
            <person name="Maier U.G."/>
            <person name="McRose D."/>
            <person name="Mock T."/>
            <person name="Neilson J.A."/>
            <person name="Onodera N.T."/>
            <person name="Poole A.M."/>
            <person name="Pritham E.J."/>
            <person name="Richards T.A."/>
            <person name="Rocap G."/>
            <person name="Roy S.W."/>
            <person name="Sarai C."/>
            <person name="Schaack S."/>
            <person name="Shirato S."/>
            <person name="Slamovits C.H."/>
            <person name="Spencer D.F."/>
            <person name="Suzuki S."/>
            <person name="Worden A.Z."/>
            <person name="Zauner S."/>
            <person name="Barry K."/>
            <person name="Bell C."/>
            <person name="Bharti A.K."/>
            <person name="Crow J.A."/>
            <person name="Grimwood J."/>
            <person name="Kramer R."/>
            <person name="Lindquist E."/>
            <person name="Lucas S."/>
            <person name="Salamov A."/>
            <person name="McFadden G.I."/>
            <person name="Lane C.E."/>
            <person name="Keeling P.J."/>
            <person name="Gray M.W."/>
            <person name="Grigoriev I.V."/>
            <person name="Archibald J.M."/>
        </authorList>
    </citation>
    <scope>NUCLEOTIDE SEQUENCE</scope>
    <source>
        <strain evidence="4">CCMP2712</strain>
    </source>
</reference>
<dbReference type="KEGG" id="gtt:GUITHDRAFT_44001"/>
<dbReference type="SUPFAM" id="SSF55073">
    <property type="entry name" value="Nucleotide cyclase"/>
    <property type="match status" value="1"/>
</dbReference>
<dbReference type="GO" id="GO:0070482">
    <property type="term" value="P:response to oxygen levels"/>
    <property type="evidence" value="ECO:0007669"/>
    <property type="project" value="TreeGrafter"/>
</dbReference>
<feature type="domain" description="Guanylate cyclase" evidence="1">
    <location>
        <begin position="1"/>
        <end position="135"/>
    </location>
</feature>
<dbReference type="Proteomes" id="UP000011087">
    <property type="component" value="Unassembled WGS sequence"/>
</dbReference>
<dbReference type="GO" id="GO:0004383">
    <property type="term" value="F:guanylate cyclase activity"/>
    <property type="evidence" value="ECO:0007669"/>
    <property type="project" value="TreeGrafter"/>
</dbReference>
<dbReference type="AlphaFoldDB" id="L1JAM1"/>